<dbReference type="EMBL" id="JANPWB010000006">
    <property type="protein sequence ID" value="KAJ1175341.1"/>
    <property type="molecule type" value="Genomic_DNA"/>
</dbReference>
<keyword evidence="3" id="KW-1185">Reference proteome</keyword>
<accession>A0AAV7TGC2</accession>
<dbReference type="Proteomes" id="UP001066276">
    <property type="component" value="Chromosome 3_2"/>
</dbReference>
<evidence type="ECO:0000313" key="2">
    <source>
        <dbReference type="EMBL" id="KAJ1175341.1"/>
    </source>
</evidence>
<name>A0AAV7TGC2_PLEWA</name>
<evidence type="ECO:0000313" key="3">
    <source>
        <dbReference type="Proteomes" id="UP001066276"/>
    </source>
</evidence>
<feature type="compositionally biased region" description="Polar residues" evidence="1">
    <location>
        <begin position="1"/>
        <end position="12"/>
    </location>
</feature>
<sequence>MQHTRVYNGQERTANRRALNKERNLSGKTRAEVCEECSWLSYGRRMTRRLRARTRASITVENDRYETR</sequence>
<feature type="region of interest" description="Disordered" evidence="1">
    <location>
        <begin position="1"/>
        <end position="22"/>
    </location>
</feature>
<dbReference type="AlphaFoldDB" id="A0AAV7TGC2"/>
<organism evidence="2 3">
    <name type="scientific">Pleurodeles waltl</name>
    <name type="common">Iberian ribbed newt</name>
    <dbReference type="NCBI Taxonomy" id="8319"/>
    <lineage>
        <taxon>Eukaryota</taxon>
        <taxon>Metazoa</taxon>
        <taxon>Chordata</taxon>
        <taxon>Craniata</taxon>
        <taxon>Vertebrata</taxon>
        <taxon>Euteleostomi</taxon>
        <taxon>Amphibia</taxon>
        <taxon>Batrachia</taxon>
        <taxon>Caudata</taxon>
        <taxon>Salamandroidea</taxon>
        <taxon>Salamandridae</taxon>
        <taxon>Pleurodelinae</taxon>
        <taxon>Pleurodeles</taxon>
    </lineage>
</organism>
<evidence type="ECO:0000256" key="1">
    <source>
        <dbReference type="SAM" id="MobiDB-lite"/>
    </source>
</evidence>
<protein>
    <submittedName>
        <fullName evidence="2">Uncharacterized protein</fullName>
    </submittedName>
</protein>
<comment type="caution">
    <text evidence="2">The sequence shown here is derived from an EMBL/GenBank/DDBJ whole genome shotgun (WGS) entry which is preliminary data.</text>
</comment>
<reference evidence="2" key="1">
    <citation type="journal article" date="2022" name="bioRxiv">
        <title>Sequencing and chromosome-scale assembly of the giantPleurodeles waltlgenome.</title>
        <authorList>
            <person name="Brown T."/>
            <person name="Elewa A."/>
            <person name="Iarovenko S."/>
            <person name="Subramanian E."/>
            <person name="Araus A.J."/>
            <person name="Petzold A."/>
            <person name="Susuki M."/>
            <person name="Suzuki K.-i.T."/>
            <person name="Hayashi T."/>
            <person name="Toyoda A."/>
            <person name="Oliveira C."/>
            <person name="Osipova E."/>
            <person name="Leigh N.D."/>
            <person name="Simon A."/>
            <person name="Yun M.H."/>
        </authorList>
    </citation>
    <scope>NUCLEOTIDE SEQUENCE</scope>
    <source>
        <strain evidence="2">20211129_DDA</strain>
        <tissue evidence="2">Liver</tissue>
    </source>
</reference>
<gene>
    <name evidence="2" type="ORF">NDU88_000629</name>
</gene>
<proteinExistence type="predicted"/>